<evidence type="ECO:0000256" key="2">
    <source>
        <dbReference type="ARBA" id="ARBA00004514"/>
    </source>
</evidence>
<organism evidence="9 10">
    <name type="scientific">Desmophyllum pertusum</name>
    <dbReference type="NCBI Taxonomy" id="174260"/>
    <lineage>
        <taxon>Eukaryota</taxon>
        <taxon>Metazoa</taxon>
        <taxon>Cnidaria</taxon>
        <taxon>Anthozoa</taxon>
        <taxon>Hexacorallia</taxon>
        <taxon>Scleractinia</taxon>
        <taxon>Caryophylliina</taxon>
        <taxon>Caryophylliidae</taxon>
        <taxon>Desmophyllum</taxon>
    </lineage>
</organism>
<dbReference type="AlphaFoldDB" id="A0A9X0D2S2"/>
<dbReference type="OrthoDB" id="64291at2759"/>
<evidence type="ECO:0000256" key="5">
    <source>
        <dbReference type="ARBA" id="ARBA00022490"/>
    </source>
</evidence>
<accession>A0A9X0D2S2</accession>
<dbReference type="InterPro" id="IPR036717">
    <property type="entry name" value="GFRP_sf"/>
</dbReference>
<proteinExistence type="inferred from homology"/>
<evidence type="ECO:0000256" key="8">
    <source>
        <dbReference type="ARBA" id="ARBA00032599"/>
    </source>
</evidence>
<gene>
    <name evidence="9" type="ORF">OS493_020390</name>
</gene>
<dbReference type="SUPFAM" id="SSF69761">
    <property type="entry name" value="GTP cyclohydrolase I feedback regulatory protein, GFRP"/>
    <property type="match status" value="1"/>
</dbReference>
<comment type="similarity">
    <text evidence="3">Belongs to the GFRP family.</text>
</comment>
<dbReference type="GO" id="GO:0009890">
    <property type="term" value="P:negative regulation of biosynthetic process"/>
    <property type="evidence" value="ECO:0007669"/>
    <property type="project" value="InterPro"/>
</dbReference>
<evidence type="ECO:0000313" key="9">
    <source>
        <dbReference type="EMBL" id="KAJ7384795.1"/>
    </source>
</evidence>
<comment type="caution">
    <text evidence="9">The sequence shown here is derived from an EMBL/GenBank/DDBJ whole genome shotgun (WGS) entry which is preliminary data.</text>
</comment>
<dbReference type="EMBL" id="MU825885">
    <property type="protein sequence ID" value="KAJ7384795.1"/>
    <property type="molecule type" value="Genomic_DNA"/>
</dbReference>
<keyword evidence="5" id="KW-0963">Cytoplasm</keyword>
<dbReference type="GO" id="GO:0044549">
    <property type="term" value="F:GTP cyclohydrolase binding"/>
    <property type="evidence" value="ECO:0007669"/>
    <property type="project" value="TreeGrafter"/>
</dbReference>
<dbReference type="PANTHER" id="PTHR16852">
    <property type="entry name" value="GTP CYCLOHYDROLASE 1 FEEDBACK REGULATORY PROTEIN"/>
    <property type="match status" value="1"/>
</dbReference>
<dbReference type="Pfam" id="PF06399">
    <property type="entry name" value="GFRP"/>
    <property type="match status" value="1"/>
</dbReference>
<evidence type="ECO:0000256" key="4">
    <source>
        <dbReference type="ARBA" id="ARBA00020099"/>
    </source>
</evidence>
<dbReference type="GO" id="GO:0005829">
    <property type="term" value="C:cytosol"/>
    <property type="evidence" value="ECO:0007669"/>
    <property type="project" value="UniProtKB-SubCell"/>
</dbReference>
<dbReference type="Gene3D" id="3.30.1410.10">
    <property type="entry name" value="GTP cyclohydrolase I feedback regulatory protein GFRP"/>
    <property type="match status" value="1"/>
</dbReference>
<name>A0A9X0D2S2_9CNID</name>
<evidence type="ECO:0000313" key="10">
    <source>
        <dbReference type="Proteomes" id="UP001163046"/>
    </source>
</evidence>
<dbReference type="InterPro" id="IPR009112">
    <property type="entry name" value="GTP_CycHdrlase_I_reg"/>
</dbReference>
<evidence type="ECO:0000256" key="7">
    <source>
        <dbReference type="ARBA" id="ARBA00023242"/>
    </source>
</evidence>
<keyword evidence="6" id="KW-0472">Membrane</keyword>
<reference evidence="9" key="1">
    <citation type="submission" date="2023-01" db="EMBL/GenBank/DDBJ databases">
        <title>Genome assembly of the deep-sea coral Lophelia pertusa.</title>
        <authorList>
            <person name="Herrera S."/>
            <person name="Cordes E."/>
        </authorList>
    </citation>
    <scope>NUCLEOTIDE SEQUENCE</scope>
    <source>
        <strain evidence="9">USNM1676648</strain>
        <tissue evidence="9">Polyp</tissue>
    </source>
</reference>
<comment type="subcellular location">
    <subcellularLocation>
        <location evidence="2">Cytoplasm</location>
        <location evidence="2">Cytosol</location>
    </subcellularLocation>
    <subcellularLocation>
        <location evidence="1">Nucleus membrane</location>
    </subcellularLocation>
</comment>
<sequence length="110" mass="12912">MPYILVRNTMNVLNPEQPFQTRTYLDFYQRHQNLDACSKRPLRYRHANSGVMEGMLANLVSEESSPYRTYWTQEPPYAVLNRLEGQGYTVVAVNTVKETSMWTLHKPDQK</sequence>
<evidence type="ECO:0000256" key="6">
    <source>
        <dbReference type="ARBA" id="ARBA00023136"/>
    </source>
</evidence>
<keyword evidence="10" id="KW-1185">Reference proteome</keyword>
<dbReference type="GO" id="GO:0031965">
    <property type="term" value="C:nuclear membrane"/>
    <property type="evidence" value="ECO:0007669"/>
    <property type="project" value="UniProtKB-SubCell"/>
</dbReference>
<protein>
    <recommendedName>
        <fullName evidence="4">GTP cyclohydrolase 1 feedback regulatory protein</fullName>
    </recommendedName>
    <alternativeName>
        <fullName evidence="8">GTP cyclohydrolase I feedback regulatory protein</fullName>
    </alternativeName>
</protein>
<dbReference type="Proteomes" id="UP001163046">
    <property type="component" value="Unassembled WGS sequence"/>
</dbReference>
<keyword evidence="7" id="KW-0539">Nucleus</keyword>
<evidence type="ECO:0000256" key="3">
    <source>
        <dbReference type="ARBA" id="ARBA00007605"/>
    </source>
</evidence>
<evidence type="ECO:0000256" key="1">
    <source>
        <dbReference type="ARBA" id="ARBA00004126"/>
    </source>
</evidence>
<dbReference type="PANTHER" id="PTHR16852:SF2">
    <property type="entry name" value="GTP CYCLOHYDROLASE 1 FEEDBACK REGULATORY PROTEIN"/>
    <property type="match status" value="1"/>
</dbReference>